<protein>
    <recommendedName>
        <fullName evidence="5">Secreted protein</fullName>
    </recommendedName>
</protein>
<dbReference type="EMBL" id="QXTF01000001">
    <property type="protein sequence ID" value="RIX32070.1"/>
    <property type="molecule type" value="Genomic_DNA"/>
</dbReference>
<feature type="signal peptide" evidence="2">
    <location>
        <begin position="1"/>
        <end position="17"/>
    </location>
</feature>
<reference evidence="3 4" key="1">
    <citation type="submission" date="2018-09" db="EMBL/GenBank/DDBJ databases">
        <title>Sphingomonas sp. DAC4.</title>
        <authorList>
            <person name="Seo T."/>
        </authorList>
    </citation>
    <scope>NUCLEOTIDE SEQUENCE [LARGE SCALE GENOMIC DNA]</scope>
    <source>
        <strain evidence="3 4">DAC4</strain>
    </source>
</reference>
<feature type="region of interest" description="Disordered" evidence="1">
    <location>
        <begin position="25"/>
        <end position="78"/>
    </location>
</feature>
<accession>A0A418Q2M5</accession>
<proteinExistence type="predicted"/>
<comment type="caution">
    <text evidence="3">The sequence shown here is derived from an EMBL/GenBank/DDBJ whole genome shotgun (WGS) entry which is preliminary data.</text>
</comment>
<organism evidence="3 4">
    <name type="scientific">Sphingomonas edaphi</name>
    <dbReference type="NCBI Taxonomy" id="2315689"/>
    <lineage>
        <taxon>Bacteria</taxon>
        <taxon>Pseudomonadati</taxon>
        <taxon>Pseudomonadota</taxon>
        <taxon>Alphaproteobacteria</taxon>
        <taxon>Sphingomonadales</taxon>
        <taxon>Sphingomonadaceae</taxon>
        <taxon>Sphingomonas</taxon>
    </lineage>
</organism>
<evidence type="ECO:0000256" key="2">
    <source>
        <dbReference type="SAM" id="SignalP"/>
    </source>
</evidence>
<evidence type="ECO:0008006" key="5">
    <source>
        <dbReference type="Google" id="ProtNLM"/>
    </source>
</evidence>
<evidence type="ECO:0000313" key="4">
    <source>
        <dbReference type="Proteomes" id="UP000285023"/>
    </source>
</evidence>
<gene>
    <name evidence="3" type="ORF">D3M59_03595</name>
</gene>
<dbReference type="AlphaFoldDB" id="A0A418Q2M5"/>
<feature type="chain" id="PRO_5019021351" description="Secreted protein" evidence="2">
    <location>
        <begin position="18"/>
        <end position="78"/>
    </location>
</feature>
<keyword evidence="4" id="KW-1185">Reference proteome</keyword>
<name>A0A418Q2M5_9SPHN</name>
<keyword evidence="2" id="KW-0732">Signal</keyword>
<dbReference type="Proteomes" id="UP000285023">
    <property type="component" value="Unassembled WGS sequence"/>
</dbReference>
<sequence>MNAFLGLFIALSLSALSACNREEQIEGPTVAESRLLDDTETMLDNLATNEKRPANAEAPTGPKHRGDEPAEGSETGAH</sequence>
<evidence type="ECO:0000256" key="1">
    <source>
        <dbReference type="SAM" id="MobiDB-lite"/>
    </source>
</evidence>
<evidence type="ECO:0000313" key="3">
    <source>
        <dbReference type="EMBL" id="RIX32070.1"/>
    </source>
</evidence>